<name>W7X4E6_TETTS</name>
<dbReference type="Proteomes" id="UP000009168">
    <property type="component" value="Unassembled WGS sequence"/>
</dbReference>
<organism evidence="1 2">
    <name type="scientific">Tetrahymena thermophila (strain SB210)</name>
    <dbReference type="NCBI Taxonomy" id="312017"/>
    <lineage>
        <taxon>Eukaryota</taxon>
        <taxon>Sar</taxon>
        <taxon>Alveolata</taxon>
        <taxon>Ciliophora</taxon>
        <taxon>Intramacronucleata</taxon>
        <taxon>Oligohymenophorea</taxon>
        <taxon>Hymenostomatida</taxon>
        <taxon>Tetrahymenina</taxon>
        <taxon>Tetrahymenidae</taxon>
        <taxon>Tetrahymena</taxon>
    </lineage>
</organism>
<dbReference type="KEGG" id="tet:TTHERM_001008731"/>
<keyword evidence="2" id="KW-1185">Reference proteome</keyword>
<evidence type="ECO:0000313" key="2">
    <source>
        <dbReference type="Proteomes" id="UP000009168"/>
    </source>
</evidence>
<dbReference type="AlphaFoldDB" id="W7X4E6"/>
<reference evidence="2" key="1">
    <citation type="journal article" date="2006" name="PLoS Biol.">
        <title>Macronuclear genome sequence of the ciliate Tetrahymena thermophila, a model eukaryote.</title>
        <authorList>
            <person name="Eisen J.A."/>
            <person name="Coyne R.S."/>
            <person name="Wu M."/>
            <person name="Wu D."/>
            <person name="Thiagarajan M."/>
            <person name="Wortman J.R."/>
            <person name="Badger J.H."/>
            <person name="Ren Q."/>
            <person name="Amedeo P."/>
            <person name="Jones K.M."/>
            <person name="Tallon L.J."/>
            <person name="Delcher A.L."/>
            <person name="Salzberg S.L."/>
            <person name="Silva J.C."/>
            <person name="Haas B.J."/>
            <person name="Majoros W.H."/>
            <person name="Farzad M."/>
            <person name="Carlton J.M."/>
            <person name="Smith R.K. Jr."/>
            <person name="Garg J."/>
            <person name="Pearlman R.E."/>
            <person name="Karrer K.M."/>
            <person name="Sun L."/>
            <person name="Manning G."/>
            <person name="Elde N.C."/>
            <person name="Turkewitz A.P."/>
            <person name="Asai D.J."/>
            <person name="Wilkes D.E."/>
            <person name="Wang Y."/>
            <person name="Cai H."/>
            <person name="Collins K."/>
            <person name="Stewart B.A."/>
            <person name="Lee S.R."/>
            <person name="Wilamowska K."/>
            <person name="Weinberg Z."/>
            <person name="Ruzzo W.L."/>
            <person name="Wloga D."/>
            <person name="Gaertig J."/>
            <person name="Frankel J."/>
            <person name="Tsao C.-C."/>
            <person name="Gorovsky M.A."/>
            <person name="Keeling P.J."/>
            <person name="Waller R.F."/>
            <person name="Patron N.J."/>
            <person name="Cherry J.M."/>
            <person name="Stover N.A."/>
            <person name="Krieger C.J."/>
            <person name="del Toro C."/>
            <person name="Ryder H.F."/>
            <person name="Williamson S.C."/>
            <person name="Barbeau R.A."/>
            <person name="Hamilton E.P."/>
            <person name="Orias E."/>
        </authorList>
    </citation>
    <scope>NUCLEOTIDE SEQUENCE [LARGE SCALE GENOMIC DNA]</scope>
    <source>
        <strain evidence="2">SB210</strain>
    </source>
</reference>
<accession>W7X4E6</accession>
<dbReference type="EMBL" id="GG662290">
    <property type="protein sequence ID" value="EWS71283.1"/>
    <property type="molecule type" value="Genomic_DNA"/>
</dbReference>
<sequence>MIQEMHIQVLANLHKKKVTSNQTWLLQMVSLEQLLSLHFHQKQQSFLNMIKLQEKLFHITLFSIAQNQLFNLFTAVNQVNNIINSKILIFVRDAITHFTIPILDKPVQNALTMVEFVMVG</sequence>
<dbReference type="RefSeq" id="XP_012656189.1">
    <property type="nucleotide sequence ID" value="XM_012800735.1"/>
</dbReference>
<proteinExistence type="predicted"/>
<dbReference type="GeneID" id="24441390"/>
<gene>
    <name evidence="1" type="ORF">TTHERM_001008731</name>
</gene>
<evidence type="ECO:0000313" key="1">
    <source>
        <dbReference type="EMBL" id="EWS71283.1"/>
    </source>
</evidence>
<protein>
    <submittedName>
        <fullName evidence="1">Uncharacterized protein</fullName>
    </submittedName>
</protein>
<dbReference type="InParanoid" id="W7X4E6"/>